<organism evidence="1">
    <name type="scientific">marine sediment metagenome</name>
    <dbReference type="NCBI Taxonomy" id="412755"/>
    <lineage>
        <taxon>unclassified sequences</taxon>
        <taxon>metagenomes</taxon>
        <taxon>ecological metagenomes</taxon>
    </lineage>
</organism>
<reference evidence="1" key="1">
    <citation type="journal article" date="2014" name="Front. Microbiol.">
        <title>High frequency of phylogenetically diverse reductive dehalogenase-homologous genes in deep subseafloor sedimentary metagenomes.</title>
        <authorList>
            <person name="Kawai M."/>
            <person name="Futagami T."/>
            <person name="Toyoda A."/>
            <person name="Takaki Y."/>
            <person name="Nishi S."/>
            <person name="Hori S."/>
            <person name="Arai W."/>
            <person name="Tsubouchi T."/>
            <person name="Morono Y."/>
            <person name="Uchiyama I."/>
            <person name="Ito T."/>
            <person name="Fujiyama A."/>
            <person name="Inagaki F."/>
            <person name="Takami H."/>
        </authorList>
    </citation>
    <scope>NUCLEOTIDE SEQUENCE</scope>
    <source>
        <strain evidence="1">Expedition CK06-06</strain>
    </source>
</reference>
<accession>X0W8A6</accession>
<dbReference type="AlphaFoldDB" id="X0W8A6"/>
<proteinExistence type="predicted"/>
<comment type="caution">
    <text evidence="1">The sequence shown here is derived from an EMBL/GenBank/DDBJ whole genome shotgun (WGS) entry which is preliminary data.</text>
</comment>
<protein>
    <submittedName>
        <fullName evidence="1">Uncharacterized protein</fullName>
    </submittedName>
</protein>
<sequence>MIEDILEEVYKEGQIIFKKNRLDNIDATLKKDIDLLIDKIESNKSVLRQWQPVLRQ</sequence>
<gene>
    <name evidence="1" type="ORF">S01H1_48224</name>
</gene>
<dbReference type="EMBL" id="BARS01030963">
    <property type="protein sequence ID" value="GAG27189.1"/>
    <property type="molecule type" value="Genomic_DNA"/>
</dbReference>
<name>X0W8A6_9ZZZZ</name>
<evidence type="ECO:0000313" key="1">
    <source>
        <dbReference type="EMBL" id="GAG27189.1"/>
    </source>
</evidence>